<dbReference type="Proteomes" id="UP000814033">
    <property type="component" value="Unassembled WGS sequence"/>
</dbReference>
<gene>
    <name evidence="1" type="ORF">FA95DRAFT_1483478</name>
</gene>
<evidence type="ECO:0000313" key="2">
    <source>
        <dbReference type="Proteomes" id="UP000814033"/>
    </source>
</evidence>
<reference evidence="1" key="2">
    <citation type="journal article" date="2022" name="New Phytol.">
        <title>Evolutionary transition to the ectomycorrhizal habit in the genomes of a hyperdiverse lineage of mushroom-forming fungi.</title>
        <authorList>
            <person name="Looney B."/>
            <person name="Miyauchi S."/>
            <person name="Morin E."/>
            <person name="Drula E."/>
            <person name="Courty P.E."/>
            <person name="Kohler A."/>
            <person name="Kuo A."/>
            <person name="LaButti K."/>
            <person name="Pangilinan J."/>
            <person name="Lipzen A."/>
            <person name="Riley R."/>
            <person name="Andreopoulos W."/>
            <person name="He G."/>
            <person name="Johnson J."/>
            <person name="Nolan M."/>
            <person name="Tritt A."/>
            <person name="Barry K.W."/>
            <person name="Grigoriev I.V."/>
            <person name="Nagy L.G."/>
            <person name="Hibbett D."/>
            <person name="Henrissat B."/>
            <person name="Matheny P.B."/>
            <person name="Labbe J."/>
            <person name="Martin F.M."/>
        </authorList>
    </citation>
    <scope>NUCLEOTIDE SEQUENCE</scope>
    <source>
        <strain evidence="1">FP105234-sp</strain>
    </source>
</reference>
<dbReference type="EMBL" id="MU275845">
    <property type="protein sequence ID" value="KAI0052536.1"/>
    <property type="molecule type" value="Genomic_DNA"/>
</dbReference>
<comment type="caution">
    <text evidence="1">The sequence shown here is derived from an EMBL/GenBank/DDBJ whole genome shotgun (WGS) entry which is preliminary data.</text>
</comment>
<accession>A0ACB8S8U2</accession>
<keyword evidence="2" id="KW-1185">Reference proteome</keyword>
<reference evidence="1" key="1">
    <citation type="submission" date="2021-02" db="EMBL/GenBank/DDBJ databases">
        <authorList>
            <consortium name="DOE Joint Genome Institute"/>
            <person name="Ahrendt S."/>
            <person name="Looney B.P."/>
            <person name="Miyauchi S."/>
            <person name="Morin E."/>
            <person name="Drula E."/>
            <person name="Courty P.E."/>
            <person name="Chicoki N."/>
            <person name="Fauchery L."/>
            <person name="Kohler A."/>
            <person name="Kuo A."/>
            <person name="Labutti K."/>
            <person name="Pangilinan J."/>
            <person name="Lipzen A."/>
            <person name="Riley R."/>
            <person name="Andreopoulos W."/>
            <person name="He G."/>
            <person name="Johnson J."/>
            <person name="Barry K.W."/>
            <person name="Grigoriev I.V."/>
            <person name="Nagy L."/>
            <person name="Hibbett D."/>
            <person name="Henrissat B."/>
            <person name="Matheny P.B."/>
            <person name="Labbe J."/>
            <person name="Martin F."/>
        </authorList>
    </citation>
    <scope>NUCLEOTIDE SEQUENCE</scope>
    <source>
        <strain evidence="1">FP105234-sp</strain>
    </source>
</reference>
<organism evidence="1 2">
    <name type="scientific">Auriscalpium vulgare</name>
    <dbReference type="NCBI Taxonomy" id="40419"/>
    <lineage>
        <taxon>Eukaryota</taxon>
        <taxon>Fungi</taxon>
        <taxon>Dikarya</taxon>
        <taxon>Basidiomycota</taxon>
        <taxon>Agaricomycotina</taxon>
        <taxon>Agaricomycetes</taxon>
        <taxon>Russulales</taxon>
        <taxon>Auriscalpiaceae</taxon>
        <taxon>Auriscalpium</taxon>
    </lineage>
</organism>
<evidence type="ECO:0000313" key="1">
    <source>
        <dbReference type="EMBL" id="KAI0052536.1"/>
    </source>
</evidence>
<protein>
    <submittedName>
        <fullName evidence="1">SURF1-domain-containing protein</fullName>
    </submittedName>
</protein>
<proteinExistence type="predicted"/>
<sequence>MASRLWGVGLRQGLRSHRLPRSKPWATRFEHTQTAPQYTARRSSLINPTMIILGTIPVFTFALGTWQVQRLKWKVALIDELTEKLEREPIVLPNNVNIAAIPEFVYRKVILRGKWDHSHTMLLGPRVRDGAHGYHVITPLVRPNGSTVLVDRGFVDDKTAKKMSAAGEAELGEVEIRGMLRESQARNNFTPDNHPDKGEWYWADVDAMVEHAGGERANVQPVLVEEIFEGHAGDATLRAARGLPIGKVPSVDVRNAHASYVATWYFLSAFTSVMFVRLYIKQRRTFSRLPR</sequence>
<name>A0ACB8S8U2_9AGAM</name>